<dbReference type="InterPro" id="IPR009377">
    <property type="entry name" value="EutA"/>
</dbReference>
<dbReference type="AlphaFoldDB" id="A0A4U9R0D6"/>
<dbReference type="SUPFAM" id="SSF53067">
    <property type="entry name" value="Actin-like ATPase domain"/>
    <property type="match status" value="1"/>
</dbReference>
<evidence type="ECO:0000313" key="2">
    <source>
        <dbReference type="Proteomes" id="UP000308489"/>
    </source>
</evidence>
<dbReference type="Gene3D" id="3.30.420.40">
    <property type="match status" value="1"/>
</dbReference>
<dbReference type="Proteomes" id="UP000308489">
    <property type="component" value="Chromosome 1"/>
</dbReference>
<dbReference type="EMBL" id="LR590481">
    <property type="protein sequence ID" value="VTQ84694.1"/>
    <property type="molecule type" value="Genomic_DNA"/>
</dbReference>
<reference evidence="1 2" key="1">
    <citation type="submission" date="2019-05" db="EMBL/GenBank/DDBJ databases">
        <authorList>
            <consortium name="Pathogen Informatics"/>
        </authorList>
    </citation>
    <scope>NUCLEOTIDE SEQUENCE [LARGE SCALE GENOMIC DNA]</scope>
    <source>
        <strain evidence="1 2">NCTC503</strain>
    </source>
</reference>
<dbReference type="RefSeq" id="WP_138209366.1">
    <property type="nucleotide sequence ID" value="NZ_CBCRUQ010000001.1"/>
</dbReference>
<dbReference type="PIRSF" id="PIRSF012293">
    <property type="entry name" value="EutA"/>
    <property type="match status" value="1"/>
</dbReference>
<dbReference type="PANTHER" id="PTHR32432:SF13">
    <property type="entry name" value="ETHANOLAMINE AMMONIA-LYASE REACTIVASE EUTA"/>
    <property type="match status" value="1"/>
</dbReference>
<sequence>MREEILSVGIDIGTSTTQLVFSKITIENLATSFSIPRIKIVDKELVYRSDIYFTPLISNTKIDGNKVREIIESEYNKAGISPKDVKTGAVIITGETARKENANEVLQSLSGFAGDFVVATAGPDLESIIAGKGAGADKISKDEDSVVVNIDIGGGTSNLVVFKDGEVIDTGCLDIGGRLIKIDPETKKIYYVYHKIKKLAANIGIQIEEGMTAEVETIRKIAREMTRILEESASVKPRTEDYEYSITNNEKGKGTKDNHKIDYITFSGGVADYIYHNDYSNPFRYGDIGVILGEELSKSSLISKIKLREAVETIRATVVGAGSHTTDISGSTITYTADVFPVKNLPILKLSEEDENNGFESIGNALREKLKWFNLDNEQQQVAVAIRGIKTPSFDEVKKLSQALIYGMNDILEKDFPVFVIVESDIAKVLGQTIYMDLKFKKKVVCIDSIKVENGDYIDIGKPLANGKVVPVVIKTLVFNS</sequence>
<dbReference type="Pfam" id="PF06277">
    <property type="entry name" value="EutA"/>
    <property type="match status" value="1"/>
</dbReference>
<organism evidence="1 2">
    <name type="scientific">Hathewaya histolytica</name>
    <name type="common">Clostridium histolyticum</name>
    <dbReference type="NCBI Taxonomy" id="1498"/>
    <lineage>
        <taxon>Bacteria</taxon>
        <taxon>Bacillati</taxon>
        <taxon>Bacillota</taxon>
        <taxon>Clostridia</taxon>
        <taxon>Eubacteriales</taxon>
        <taxon>Clostridiaceae</taxon>
        <taxon>Hathewaya</taxon>
    </lineage>
</organism>
<dbReference type="PANTHER" id="PTHR32432">
    <property type="entry name" value="CELL DIVISION PROTEIN FTSA-RELATED"/>
    <property type="match status" value="1"/>
</dbReference>
<name>A0A4U9R0D6_HATHI</name>
<dbReference type="GO" id="GO:0016829">
    <property type="term" value="F:lyase activity"/>
    <property type="evidence" value="ECO:0007669"/>
    <property type="project" value="UniProtKB-KW"/>
</dbReference>
<dbReference type="OrthoDB" id="1542at2"/>
<dbReference type="InterPro" id="IPR043129">
    <property type="entry name" value="ATPase_NBD"/>
</dbReference>
<proteinExistence type="predicted"/>
<accession>A0A4U9R0D6</accession>
<gene>
    <name evidence="1" type="primary">eutA</name>
    <name evidence="1" type="ORF">NCTC503_00598</name>
</gene>
<dbReference type="InterPro" id="IPR050696">
    <property type="entry name" value="FtsA/MreB"/>
</dbReference>
<keyword evidence="1" id="KW-0456">Lyase</keyword>
<dbReference type="NCBIfam" id="NF007992">
    <property type="entry name" value="PRK10719.1-3"/>
    <property type="match status" value="1"/>
</dbReference>
<protein>
    <submittedName>
        <fullName evidence="1">Reactivating factor for ethanolamine ammonia lyase</fullName>
    </submittedName>
</protein>
<keyword evidence="2" id="KW-1185">Reference proteome</keyword>
<evidence type="ECO:0000313" key="1">
    <source>
        <dbReference type="EMBL" id="VTQ84694.1"/>
    </source>
</evidence>
<dbReference type="KEGG" id="hhw:NCTC503_00598"/>